<keyword evidence="1" id="KW-0812">Transmembrane</keyword>
<keyword evidence="1" id="KW-0472">Membrane</keyword>
<sequence>MGEKFELIIYVCGGIAWGGWYLVVQKKSLKLAFPSGGRLVLGSAEEELETDISKWVYESAIGVPQGFISGLCLRQVITRCQTAFYFSYPLLISPISLPSDYCKFV</sequence>
<dbReference type="AlphaFoldDB" id="A0A1R3KCJ4"/>
<keyword evidence="3" id="KW-1185">Reference proteome</keyword>
<evidence type="ECO:0000313" key="2">
    <source>
        <dbReference type="EMBL" id="OMP04810.1"/>
    </source>
</evidence>
<dbReference type="Proteomes" id="UP000187203">
    <property type="component" value="Unassembled WGS sequence"/>
</dbReference>
<proteinExistence type="predicted"/>
<feature type="transmembrane region" description="Helical" evidence="1">
    <location>
        <begin position="7"/>
        <end position="24"/>
    </location>
</feature>
<reference evidence="3" key="1">
    <citation type="submission" date="2013-09" db="EMBL/GenBank/DDBJ databases">
        <title>Corchorus olitorius genome sequencing.</title>
        <authorList>
            <person name="Alam M."/>
            <person name="Haque M.S."/>
            <person name="Islam M.S."/>
            <person name="Emdad E.M."/>
            <person name="Islam M.M."/>
            <person name="Ahmed B."/>
            <person name="Halim A."/>
            <person name="Hossen Q.M.M."/>
            <person name="Hossain M.Z."/>
            <person name="Ahmed R."/>
            <person name="Khan M.M."/>
            <person name="Islam R."/>
            <person name="Rashid M.M."/>
            <person name="Khan S.A."/>
            <person name="Rahman M.S."/>
            <person name="Alam M."/>
            <person name="Yahiya A.S."/>
            <person name="Khan M.S."/>
            <person name="Azam M.S."/>
            <person name="Haque T."/>
            <person name="Lashkar M.Z.H."/>
            <person name="Akhand A.I."/>
            <person name="Morshed G."/>
            <person name="Roy S."/>
            <person name="Uddin K.S."/>
            <person name="Rabeya T."/>
            <person name="Hossain A.S."/>
            <person name="Chowdhury A."/>
            <person name="Snigdha A.R."/>
            <person name="Mortoza M.S."/>
            <person name="Matin S.A."/>
            <person name="Hoque S.M.E."/>
            <person name="Islam M.K."/>
            <person name="Roy D.K."/>
            <person name="Haider R."/>
            <person name="Moosa M.M."/>
            <person name="Elias S.M."/>
            <person name="Hasan A.M."/>
            <person name="Jahan S."/>
            <person name="Shafiuddin M."/>
            <person name="Mahmood N."/>
            <person name="Shommy N.S."/>
        </authorList>
    </citation>
    <scope>NUCLEOTIDE SEQUENCE [LARGE SCALE GENOMIC DNA]</scope>
    <source>
        <strain evidence="3">cv. O-4</strain>
    </source>
</reference>
<gene>
    <name evidence="2" type="ORF">COLO4_09280</name>
</gene>
<keyword evidence="1" id="KW-1133">Transmembrane helix</keyword>
<name>A0A1R3KCJ4_9ROSI</name>
<protein>
    <submittedName>
        <fullName evidence="2">Uncharacterized protein</fullName>
    </submittedName>
</protein>
<evidence type="ECO:0000313" key="3">
    <source>
        <dbReference type="Proteomes" id="UP000187203"/>
    </source>
</evidence>
<dbReference type="EMBL" id="AWUE01014193">
    <property type="protein sequence ID" value="OMP04810.1"/>
    <property type="molecule type" value="Genomic_DNA"/>
</dbReference>
<accession>A0A1R3KCJ4</accession>
<comment type="caution">
    <text evidence="2">The sequence shown here is derived from an EMBL/GenBank/DDBJ whole genome shotgun (WGS) entry which is preliminary data.</text>
</comment>
<evidence type="ECO:0000256" key="1">
    <source>
        <dbReference type="SAM" id="Phobius"/>
    </source>
</evidence>
<organism evidence="2 3">
    <name type="scientific">Corchorus olitorius</name>
    <dbReference type="NCBI Taxonomy" id="93759"/>
    <lineage>
        <taxon>Eukaryota</taxon>
        <taxon>Viridiplantae</taxon>
        <taxon>Streptophyta</taxon>
        <taxon>Embryophyta</taxon>
        <taxon>Tracheophyta</taxon>
        <taxon>Spermatophyta</taxon>
        <taxon>Magnoliopsida</taxon>
        <taxon>eudicotyledons</taxon>
        <taxon>Gunneridae</taxon>
        <taxon>Pentapetalae</taxon>
        <taxon>rosids</taxon>
        <taxon>malvids</taxon>
        <taxon>Malvales</taxon>
        <taxon>Malvaceae</taxon>
        <taxon>Grewioideae</taxon>
        <taxon>Apeibeae</taxon>
        <taxon>Corchorus</taxon>
    </lineage>
</organism>